<name>A0AAD7CSN5_MYCRO</name>
<keyword evidence="3" id="KW-1185">Reference proteome</keyword>
<feature type="compositionally biased region" description="Gly residues" evidence="1">
    <location>
        <begin position="17"/>
        <end position="36"/>
    </location>
</feature>
<dbReference type="EMBL" id="JARKIE010000247">
    <property type="protein sequence ID" value="KAJ7661762.1"/>
    <property type="molecule type" value="Genomic_DNA"/>
</dbReference>
<evidence type="ECO:0000256" key="1">
    <source>
        <dbReference type="SAM" id="MobiDB-lite"/>
    </source>
</evidence>
<feature type="compositionally biased region" description="Polar residues" evidence="1">
    <location>
        <begin position="1"/>
        <end position="15"/>
    </location>
</feature>
<dbReference type="Proteomes" id="UP001221757">
    <property type="component" value="Unassembled WGS sequence"/>
</dbReference>
<accession>A0AAD7CSN5</accession>
<proteinExistence type="predicted"/>
<dbReference type="AlphaFoldDB" id="A0AAD7CSN5"/>
<protein>
    <submittedName>
        <fullName evidence="2">Uncharacterized protein</fullName>
    </submittedName>
</protein>
<sequence length="342" mass="38093">MLCQGNEPQTVNSHISGGVGGAGGAGGQGGGGGTGEGPRLDYDITAEHFTMNNHTGMFSSAHNFTVTAGSLTNITNYPQQTPPPGPLPQFQRTHTRYGFTIDMEEIWKLLKLRPGPISNPFATVKLGSIMFCPSNEQGGEPAEVAFFPEADPYLRPWVPGGAGGEKTAEGWTRFNASDVCDRTLVLQRRIPNLYAWLYQATHIFSRLRVSSNFEDYVLMHTIDFQIETYGAKQKPTAGFLFLCPEENFQITTASFRWPEYPAYWSRDLNGVERLSMDEATRLGFPPLEFKSRILGFSWDSNVYAGLRRFQEEEGFDPDSPEYAIKWADCPLFEVCDTRHTDG</sequence>
<evidence type="ECO:0000313" key="2">
    <source>
        <dbReference type="EMBL" id="KAJ7661762.1"/>
    </source>
</evidence>
<organism evidence="2 3">
    <name type="scientific">Mycena rosella</name>
    <name type="common">Pink bonnet</name>
    <name type="synonym">Agaricus rosellus</name>
    <dbReference type="NCBI Taxonomy" id="1033263"/>
    <lineage>
        <taxon>Eukaryota</taxon>
        <taxon>Fungi</taxon>
        <taxon>Dikarya</taxon>
        <taxon>Basidiomycota</taxon>
        <taxon>Agaricomycotina</taxon>
        <taxon>Agaricomycetes</taxon>
        <taxon>Agaricomycetidae</taxon>
        <taxon>Agaricales</taxon>
        <taxon>Marasmiineae</taxon>
        <taxon>Mycenaceae</taxon>
        <taxon>Mycena</taxon>
    </lineage>
</organism>
<evidence type="ECO:0000313" key="3">
    <source>
        <dbReference type="Proteomes" id="UP001221757"/>
    </source>
</evidence>
<comment type="caution">
    <text evidence="2">The sequence shown here is derived from an EMBL/GenBank/DDBJ whole genome shotgun (WGS) entry which is preliminary data.</text>
</comment>
<gene>
    <name evidence="2" type="ORF">B0H17DRAFT_1093894</name>
</gene>
<reference evidence="2" key="1">
    <citation type="submission" date="2023-03" db="EMBL/GenBank/DDBJ databases">
        <title>Massive genome expansion in bonnet fungi (Mycena s.s.) driven by repeated elements and novel gene families across ecological guilds.</title>
        <authorList>
            <consortium name="Lawrence Berkeley National Laboratory"/>
            <person name="Harder C.B."/>
            <person name="Miyauchi S."/>
            <person name="Viragh M."/>
            <person name="Kuo A."/>
            <person name="Thoen E."/>
            <person name="Andreopoulos B."/>
            <person name="Lu D."/>
            <person name="Skrede I."/>
            <person name="Drula E."/>
            <person name="Henrissat B."/>
            <person name="Morin E."/>
            <person name="Kohler A."/>
            <person name="Barry K."/>
            <person name="LaButti K."/>
            <person name="Morin E."/>
            <person name="Salamov A."/>
            <person name="Lipzen A."/>
            <person name="Mereny Z."/>
            <person name="Hegedus B."/>
            <person name="Baldrian P."/>
            <person name="Stursova M."/>
            <person name="Weitz H."/>
            <person name="Taylor A."/>
            <person name="Grigoriev I.V."/>
            <person name="Nagy L.G."/>
            <person name="Martin F."/>
            <person name="Kauserud H."/>
        </authorList>
    </citation>
    <scope>NUCLEOTIDE SEQUENCE</scope>
    <source>
        <strain evidence="2">CBHHK067</strain>
    </source>
</reference>
<feature type="region of interest" description="Disordered" evidence="1">
    <location>
        <begin position="1"/>
        <end position="40"/>
    </location>
</feature>